<evidence type="ECO:0000313" key="1">
    <source>
        <dbReference type="EMBL" id="KKL06397.1"/>
    </source>
</evidence>
<dbReference type="EMBL" id="LAZR01043721">
    <property type="protein sequence ID" value="KKL06397.1"/>
    <property type="molecule type" value="Genomic_DNA"/>
</dbReference>
<dbReference type="AlphaFoldDB" id="A0A0F9AXZ9"/>
<protein>
    <submittedName>
        <fullName evidence="1">Uncharacterized protein</fullName>
    </submittedName>
</protein>
<comment type="caution">
    <text evidence="1">The sequence shown here is derived from an EMBL/GenBank/DDBJ whole genome shotgun (WGS) entry which is preliminary data.</text>
</comment>
<proteinExistence type="predicted"/>
<reference evidence="1" key="1">
    <citation type="journal article" date="2015" name="Nature">
        <title>Complex archaea that bridge the gap between prokaryotes and eukaryotes.</title>
        <authorList>
            <person name="Spang A."/>
            <person name="Saw J.H."/>
            <person name="Jorgensen S.L."/>
            <person name="Zaremba-Niedzwiedzka K."/>
            <person name="Martijn J."/>
            <person name="Lind A.E."/>
            <person name="van Eijk R."/>
            <person name="Schleper C."/>
            <person name="Guy L."/>
            <person name="Ettema T.J."/>
        </authorList>
    </citation>
    <scope>NUCLEOTIDE SEQUENCE</scope>
</reference>
<organism evidence="1">
    <name type="scientific">marine sediment metagenome</name>
    <dbReference type="NCBI Taxonomy" id="412755"/>
    <lineage>
        <taxon>unclassified sequences</taxon>
        <taxon>metagenomes</taxon>
        <taxon>ecological metagenomes</taxon>
    </lineage>
</organism>
<sequence length="133" mass="15584">MIMNVKIDADEWRASNQKLAALQVENKRLGAKNKELQQGIINDRDDVVLVPKRIYDQFEKFKAENKRLREALSFDECILKYAKRMQYKLDKNKHKECATMNPDGTGRGWSHCMVVWLIGRLQEETKELNADTK</sequence>
<name>A0A0F9AXZ9_9ZZZZ</name>
<accession>A0A0F9AXZ9</accession>
<gene>
    <name evidence="1" type="ORF">LCGC14_2596420</name>
</gene>